<accession>A0A8J3Z3R1</accession>
<sequence>MNLTVLAQLGGAFAVSGVVLGVVALVGTTRPSRPAPRLRRWMARAAEIRRRRAMLSVAAVAGCTGWLLTGMPVAGIVIAAAVPGAPWLLTVGRRERQAIARVEAVGEWTRRLKDISATGAGLQQAITASTATAPVPISDEVRTLAAHLDAGWRPRDALRQFADGIHDPVCDQVVAALILNITDRGEHLGDVLNSIANAAVAEVATRREVDAKRTQPRFAVRFLTGMTLVTFGYGITRAEYMRPYTTASGQVALAVLIAVFAALLLWVRRMSEPPPPVRAFDGTRSSR</sequence>
<comment type="subcellular location">
    <subcellularLocation>
        <location evidence="1">Cell membrane</location>
        <topology evidence="1">Multi-pass membrane protein</topology>
    </subcellularLocation>
</comment>
<feature type="transmembrane region" description="Helical" evidence="6">
    <location>
        <begin position="50"/>
        <end position="68"/>
    </location>
</feature>
<feature type="transmembrane region" description="Helical" evidence="6">
    <location>
        <begin position="74"/>
        <end position="91"/>
    </location>
</feature>
<keyword evidence="2" id="KW-1003">Cell membrane</keyword>
<dbReference type="Proteomes" id="UP000612585">
    <property type="component" value="Unassembled WGS sequence"/>
</dbReference>
<keyword evidence="9" id="KW-1185">Reference proteome</keyword>
<dbReference type="PANTHER" id="PTHR35007:SF3">
    <property type="entry name" value="POSSIBLE CONSERVED ALANINE RICH MEMBRANE PROTEIN"/>
    <property type="match status" value="1"/>
</dbReference>
<evidence type="ECO:0000313" key="8">
    <source>
        <dbReference type="EMBL" id="GIJ56147.1"/>
    </source>
</evidence>
<feature type="transmembrane region" description="Helical" evidence="6">
    <location>
        <begin position="247"/>
        <end position="267"/>
    </location>
</feature>
<evidence type="ECO:0000259" key="7">
    <source>
        <dbReference type="Pfam" id="PF00482"/>
    </source>
</evidence>
<feature type="transmembrane region" description="Helical" evidence="6">
    <location>
        <begin position="6"/>
        <end position="29"/>
    </location>
</feature>
<reference evidence="8" key="1">
    <citation type="submission" date="2021-01" db="EMBL/GenBank/DDBJ databases">
        <title>Whole genome shotgun sequence of Virgisporangium aurantiacum NBRC 16421.</title>
        <authorList>
            <person name="Komaki H."/>
            <person name="Tamura T."/>
        </authorList>
    </citation>
    <scope>NUCLEOTIDE SEQUENCE</scope>
    <source>
        <strain evidence="8">NBRC 16421</strain>
    </source>
</reference>
<dbReference type="PANTHER" id="PTHR35007">
    <property type="entry name" value="INTEGRAL MEMBRANE PROTEIN-RELATED"/>
    <property type="match status" value="1"/>
</dbReference>
<dbReference type="EMBL" id="BOPG01000023">
    <property type="protein sequence ID" value="GIJ56147.1"/>
    <property type="molecule type" value="Genomic_DNA"/>
</dbReference>
<dbReference type="InterPro" id="IPR018076">
    <property type="entry name" value="T2SS_GspF_dom"/>
</dbReference>
<proteinExistence type="predicted"/>
<dbReference type="RefSeq" id="WP_203993965.1">
    <property type="nucleotide sequence ID" value="NZ_BOPG01000023.1"/>
</dbReference>
<feature type="domain" description="Type II secretion system protein GspF" evidence="7">
    <location>
        <begin position="109"/>
        <end position="234"/>
    </location>
</feature>
<evidence type="ECO:0000256" key="3">
    <source>
        <dbReference type="ARBA" id="ARBA00022692"/>
    </source>
</evidence>
<keyword evidence="5 6" id="KW-0472">Membrane</keyword>
<organism evidence="8 9">
    <name type="scientific">Virgisporangium aurantiacum</name>
    <dbReference type="NCBI Taxonomy" id="175570"/>
    <lineage>
        <taxon>Bacteria</taxon>
        <taxon>Bacillati</taxon>
        <taxon>Actinomycetota</taxon>
        <taxon>Actinomycetes</taxon>
        <taxon>Micromonosporales</taxon>
        <taxon>Micromonosporaceae</taxon>
        <taxon>Virgisporangium</taxon>
    </lineage>
</organism>
<evidence type="ECO:0000313" key="9">
    <source>
        <dbReference type="Proteomes" id="UP000612585"/>
    </source>
</evidence>
<evidence type="ECO:0000256" key="6">
    <source>
        <dbReference type="SAM" id="Phobius"/>
    </source>
</evidence>
<evidence type="ECO:0000256" key="2">
    <source>
        <dbReference type="ARBA" id="ARBA00022475"/>
    </source>
</evidence>
<dbReference type="Pfam" id="PF00482">
    <property type="entry name" value="T2SSF"/>
    <property type="match status" value="1"/>
</dbReference>
<comment type="caution">
    <text evidence="8">The sequence shown here is derived from an EMBL/GenBank/DDBJ whole genome shotgun (WGS) entry which is preliminary data.</text>
</comment>
<keyword evidence="4 6" id="KW-1133">Transmembrane helix</keyword>
<evidence type="ECO:0000256" key="5">
    <source>
        <dbReference type="ARBA" id="ARBA00023136"/>
    </source>
</evidence>
<name>A0A8J3Z3R1_9ACTN</name>
<evidence type="ECO:0000256" key="4">
    <source>
        <dbReference type="ARBA" id="ARBA00022989"/>
    </source>
</evidence>
<keyword evidence="3 6" id="KW-0812">Transmembrane</keyword>
<protein>
    <recommendedName>
        <fullName evidence="7">Type II secretion system protein GspF domain-containing protein</fullName>
    </recommendedName>
</protein>
<dbReference type="AlphaFoldDB" id="A0A8J3Z3R1"/>
<gene>
    <name evidence="8" type="ORF">Vau01_036630</name>
</gene>
<evidence type="ECO:0000256" key="1">
    <source>
        <dbReference type="ARBA" id="ARBA00004651"/>
    </source>
</evidence>
<dbReference type="GO" id="GO:0005886">
    <property type="term" value="C:plasma membrane"/>
    <property type="evidence" value="ECO:0007669"/>
    <property type="project" value="UniProtKB-SubCell"/>
</dbReference>
<feature type="transmembrane region" description="Helical" evidence="6">
    <location>
        <begin position="218"/>
        <end position="235"/>
    </location>
</feature>